<comment type="caution">
    <text evidence="2">The sequence shown here is derived from an EMBL/GenBank/DDBJ whole genome shotgun (WGS) entry which is preliminary data.</text>
</comment>
<dbReference type="EMBL" id="JAEPRB010000054">
    <property type="protein sequence ID" value="KAG2223807.1"/>
    <property type="molecule type" value="Genomic_DNA"/>
</dbReference>
<evidence type="ECO:0000313" key="2">
    <source>
        <dbReference type="EMBL" id="KAG2223807.1"/>
    </source>
</evidence>
<dbReference type="Proteomes" id="UP000646827">
    <property type="component" value="Unassembled WGS sequence"/>
</dbReference>
<sequence>MDLVKNDTTIQVLENIPYPTLNPNASWRPYLNLPDFTQLPHYEQQGWRLCSILFDRQQQQRPTPSSLSQDTTTEPSQTKAEIIQKQTFDFKRWLIQTVSSNAEPALQVIKKQEPNDSYAEIFTCMTFGRIHEATSIAMKKMDDYVLAIFLASPLSPENAIRQRNKLSKEKLKNKYHEKIWRLLSGQVDSELTDGLDWKQAFMLYIMYGKTRSGEDPLNTLIERYLNDTRKLGKTIKERDSSPWYNMIQWWWQRTYNCQKLNTVDISGWPARLAWRFILMFQDELSTTLVTSIIQRWCMELQAIGLSKWAIFSSLFTSK</sequence>
<dbReference type="AlphaFoldDB" id="A0A8H7VLZ1"/>
<protein>
    <recommendedName>
        <fullName evidence="1">Nuclear pore complex protein NUP96 C-terminal domain-containing protein</fullName>
    </recommendedName>
</protein>
<proteinExistence type="predicted"/>
<organism evidence="2 3">
    <name type="scientific">Circinella minor</name>
    <dbReference type="NCBI Taxonomy" id="1195481"/>
    <lineage>
        <taxon>Eukaryota</taxon>
        <taxon>Fungi</taxon>
        <taxon>Fungi incertae sedis</taxon>
        <taxon>Mucoromycota</taxon>
        <taxon>Mucoromycotina</taxon>
        <taxon>Mucoromycetes</taxon>
        <taxon>Mucorales</taxon>
        <taxon>Lichtheimiaceae</taxon>
        <taxon>Circinella</taxon>
    </lineage>
</organism>
<dbReference type="Pfam" id="PF12110">
    <property type="entry name" value="Nup96"/>
    <property type="match status" value="1"/>
</dbReference>
<reference evidence="2 3" key="1">
    <citation type="submission" date="2020-12" db="EMBL/GenBank/DDBJ databases">
        <title>Metabolic potential, ecology and presence of endohyphal bacteria is reflected in genomic diversity of Mucoromycotina.</title>
        <authorList>
            <person name="Muszewska A."/>
            <person name="Okrasinska A."/>
            <person name="Steczkiewicz K."/>
            <person name="Drgas O."/>
            <person name="Orlowska M."/>
            <person name="Perlinska-Lenart U."/>
            <person name="Aleksandrzak-Piekarczyk T."/>
            <person name="Szatraj K."/>
            <person name="Zielenkiewicz U."/>
            <person name="Pilsyk S."/>
            <person name="Malc E."/>
            <person name="Mieczkowski P."/>
            <person name="Kruszewska J.S."/>
            <person name="Biernat P."/>
            <person name="Pawlowska J."/>
        </authorList>
    </citation>
    <scope>NUCLEOTIDE SEQUENCE [LARGE SCALE GENOMIC DNA]</scope>
    <source>
        <strain evidence="2 3">CBS 142.35</strain>
    </source>
</reference>
<evidence type="ECO:0000313" key="3">
    <source>
        <dbReference type="Proteomes" id="UP000646827"/>
    </source>
</evidence>
<accession>A0A8H7VLZ1</accession>
<gene>
    <name evidence="2" type="ORF">INT45_001941</name>
</gene>
<evidence type="ECO:0000259" key="1">
    <source>
        <dbReference type="Pfam" id="PF12110"/>
    </source>
</evidence>
<dbReference type="OrthoDB" id="3797628at2759"/>
<keyword evidence="3" id="KW-1185">Reference proteome</keyword>
<dbReference type="InterPro" id="IPR021967">
    <property type="entry name" value="Nup98_C"/>
</dbReference>
<feature type="domain" description="Nuclear pore complex protein NUP96 C-terminal" evidence="1">
    <location>
        <begin position="120"/>
        <end position="315"/>
    </location>
</feature>
<name>A0A8H7VLZ1_9FUNG</name>